<evidence type="ECO:0000313" key="3">
    <source>
        <dbReference type="Proteomes" id="UP000803844"/>
    </source>
</evidence>
<feature type="non-terminal residue" evidence="2">
    <location>
        <position position="169"/>
    </location>
</feature>
<dbReference type="Proteomes" id="UP000803844">
    <property type="component" value="Unassembled WGS sequence"/>
</dbReference>
<dbReference type="RefSeq" id="XP_040778336.1">
    <property type="nucleotide sequence ID" value="XM_040919525.1"/>
</dbReference>
<feature type="compositionally biased region" description="Polar residues" evidence="1">
    <location>
        <begin position="158"/>
        <end position="169"/>
    </location>
</feature>
<reference evidence="2" key="1">
    <citation type="journal article" date="2020" name="Phytopathology">
        <title>Genome sequence of the chestnut blight fungus Cryphonectria parasitica EP155: A fundamental resource for an archetypical invasive plant pathogen.</title>
        <authorList>
            <person name="Crouch J.A."/>
            <person name="Dawe A."/>
            <person name="Aerts A."/>
            <person name="Barry K."/>
            <person name="Churchill A.C.L."/>
            <person name="Grimwood J."/>
            <person name="Hillman B."/>
            <person name="Milgroom M.G."/>
            <person name="Pangilinan J."/>
            <person name="Smith M."/>
            <person name="Salamov A."/>
            <person name="Schmutz J."/>
            <person name="Yadav J."/>
            <person name="Grigoriev I.V."/>
            <person name="Nuss D."/>
        </authorList>
    </citation>
    <scope>NUCLEOTIDE SEQUENCE</scope>
    <source>
        <strain evidence="2">EP155</strain>
    </source>
</reference>
<comment type="caution">
    <text evidence="2">The sequence shown here is derived from an EMBL/GenBank/DDBJ whole genome shotgun (WGS) entry which is preliminary data.</text>
</comment>
<gene>
    <name evidence="2" type="ORF">M406DRAFT_321554</name>
</gene>
<dbReference type="AlphaFoldDB" id="A0A9P5CRR3"/>
<protein>
    <submittedName>
        <fullName evidence="2">Uncharacterized protein</fullName>
    </submittedName>
</protein>
<proteinExistence type="predicted"/>
<keyword evidence="3" id="KW-1185">Reference proteome</keyword>
<feature type="region of interest" description="Disordered" evidence="1">
    <location>
        <begin position="120"/>
        <end position="169"/>
    </location>
</feature>
<accession>A0A9P5CRR3</accession>
<dbReference type="EMBL" id="MU032346">
    <property type="protein sequence ID" value="KAF3767375.1"/>
    <property type="molecule type" value="Genomic_DNA"/>
</dbReference>
<dbReference type="GeneID" id="63836654"/>
<evidence type="ECO:0000256" key="1">
    <source>
        <dbReference type="SAM" id="MobiDB-lite"/>
    </source>
</evidence>
<dbReference type="OrthoDB" id="6123at2759"/>
<evidence type="ECO:0000313" key="2">
    <source>
        <dbReference type="EMBL" id="KAF3767375.1"/>
    </source>
</evidence>
<sequence>MAMRPTSRPPVGSSAWCADERSSALDITQSEVEEFSYSARNEVEWLNEHMADIFSENQINVAEIFKTPGKLRGKTPHTTRKLYHNENRVPLSDIFSATPKGAPNPFTTSNLLQARTPNFKIAEDEPGSPARPTSITRKPVPAEPAPSEQRVLADSGYYGSQSQDVAIDF</sequence>
<organism evidence="2 3">
    <name type="scientific">Cryphonectria parasitica (strain ATCC 38755 / EP155)</name>
    <dbReference type="NCBI Taxonomy" id="660469"/>
    <lineage>
        <taxon>Eukaryota</taxon>
        <taxon>Fungi</taxon>
        <taxon>Dikarya</taxon>
        <taxon>Ascomycota</taxon>
        <taxon>Pezizomycotina</taxon>
        <taxon>Sordariomycetes</taxon>
        <taxon>Sordariomycetidae</taxon>
        <taxon>Diaporthales</taxon>
        <taxon>Cryphonectriaceae</taxon>
        <taxon>Cryphonectria-Endothia species complex</taxon>
        <taxon>Cryphonectria</taxon>
    </lineage>
</organism>
<name>A0A9P5CRR3_CRYP1</name>